<reference evidence="2" key="2">
    <citation type="journal article" date="2020" name="Nat. Commun.">
        <title>Large-scale genome sequencing of mycorrhizal fungi provides insights into the early evolution of symbiotic traits.</title>
        <authorList>
            <person name="Miyauchi S."/>
            <person name="Kiss E."/>
            <person name="Kuo A."/>
            <person name="Drula E."/>
            <person name="Kohler A."/>
            <person name="Sanchez-Garcia M."/>
            <person name="Morin E."/>
            <person name="Andreopoulos B."/>
            <person name="Barry K.W."/>
            <person name="Bonito G."/>
            <person name="Buee M."/>
            <person name="Carver A."/>
            <person name="Chen C."/>
            <person name="Cichocki N."/>
            <person name="Clum A."/>
            <person name="Culley D."/>
            <person name="Crous P.W."/>
            <person name="Fauchery L."/>
            <person name="Girlanda M."/>
            <person name="Hayes R.D."/>
            <person name="Keri Z."/>
            <person name="LaButti K."/>
            <person name="Lipzen A."/>
            <person name="Lombard V."/>
            <person name="Magnuson J."/>
            <person name="Maillard F."/>
            <person name="Murat C."/>
            <person name="Nolan M."/>
            <person name="Ohm R.A."/>
            <person name="Pangilinan J."/>
            <person name="Pereira M.F."/>
            <person name="Perotto S."/>
            <person name="Peter M."/>
            <person name="Pfister S."/>
            <person name="Riley R."/>
            <person name="Sitrit Y."/>
            <person name="Stielow J.B."/>
            <person name="Szollosi G."/>
            <person name="Zifcakova L."/>
            <person name="Stursova M."/>
            <person name="Spatafora J.W."/>
            <person name="Tedersoo L."/>
            <person name="Vaario L.M."/>
            <person name="Yamada A."/>
            <person name="Yan M."/>
            <person name="Wang P."/>
            <person name="Xu J."/>
            <person name="Bruns T."/>
            <person name="Baldrian P."/>
            <person name="Vilgalys R."/>
            <person name="Dunand C."/>
            <person name="Henrissat B."/>
            <person name="Grigoriev I.V."/>
            <person name="Hibbett D."/>
            <person name="Nagy L.G."/>
            <person name="Martin F.M."/>
        </authorList>
    </citation>
    <scope>NUCLEOTIDE SEQUENCE</scope>
    <source>
        <strain evidence="2">BED1</strain>
    </source>
</reference>
<sequence>MLSTLSSSPPISEPPPNLSPLRPRASYGNSCCWTTTPLHASTLRDFLCLSLLAIYDMFQTPNIQSQTSSHSPAPDLRSSRSPLNSEITSIALHFHVVKGTPSPALDLAQLGPSSLCIIPLEHLPAHCIHLRSPSWHPLRTPDAPSLLAVIFIPSQIVPELSPSHFGAPVLCTPLSHSGAIRAIGTSPPVPPCLLARS</sequence>
<name>A0AAD4G8B2_BOLED</name>
<accession>A0AAD4G8B2</accession>
<evidence type="ECO:0000256" key="1">
    <source>
        <dbReference type="SAM" id="MobiDB-lite"/>
    </source>
</evidence>
<feature type="region of interest" description="Disordered" evidence="1">
    <location>
        <begin position="1"/>
        <end position="22"/>
    </location>
</feature>
<organism evidence="2 3">
    <name type="scientific">Boletus edulis BED1</name>
    <dbReference type="NCBI Taxonomy" id="1328754"/>
    <lineage>
        <taxon>Eukaryota</taxon>
        <taxon>Fungi</taxon>
        <taxon>Dikarya</taxon>
        <taxon>Basidiomycota</taxon>
        <taxon>Agaricomycotina</taxon>
        <taxon>Agaricomycetes</taxon>
        <taxon>Agaricomycetidae</taxon>
        <taxon>Boletales</taxon>
        <taxon>Boletineae</taxon>
        <taxon>Boletaceae</taxon>
        <taxon>Boletoideae</taxon>
        <taxon>Boletus</taxon>
    </lineage>
</organism>
<dbReference type="AlphaFoldDB" id="A0AAD4G8B2"/>
<evidence type="ECO:0000313" key="2">
    <source>
        <dbReference type="EMBL" id="KAF8427208.1"/>
    </source>
</evidence>
<dbReference type="EMBL" id="WHUW01000080">
    <property type="protein sequence ID" value="KAF8427208.1"/>
    <property type="molecule type" value="Genomic_DNA"/>
</dbReference>
<reference evidence="2" key="1">
    <citation type="submission" date="2019-10" db="EMBL/GenBank/DDBJ databases">
        <authorList>
            <consortium name="DOE Joint Genome Institute"/>
            <person name="Kuo A."/>
            <person name="Miyauchi S."/>
            <person name="Kiss E."/>
            <person name="Drula E."/>
            <person name="Kohler A."/>
            <person name="Sanchez-Garcia M."/>
            <person name="Andreopoulos B."/>
            <person name="Barry K.W."/>
            <person name="Bonito G."/>
            <person name="Buee M."/>
            <person name="Carver A."/>
            <person name="Chen C."/>
            <person name="Cichocki N."/>
            <person name="Clum A."/>
            <person name="Culley D."/>
            <person name="Crous P.W."/>
            <person name="Fauchery L."/>
            <person name="Girlanda M."/>
            <person name="Hayes R."/>
            <person name="Keri Z."/>
            <person name="LaButti K."/>
            <person name="Lipzen A."/>
            <person name="Lombard V."/>
            <person name="Magnuson J."/>
            <person name="Maillard F."/>
            <person name="Morin E."/>
            <person name="Murat C."/>
            <person name="Nolan M."/>
            <person name="Ohm R."/>
            <person name="Pangilinan J."/>
            <person name="Pereira M."/>
            <person name="Perotto S."/>
            <person name="Peter M."/>
            <person name="Riley R."/>
            <person name="Sitrit Y."/>
            <person name="Stielow B."/>
            <person name="Szollosi G."/>
            <person name="Zifcakova L."/>
            <person name="Stursova M."/>
            <person name="Spatafora J.W."/>
            <person name="Tedersoo L."/>
            <person name="Vaario L.-M."/>
            <person name="Yamada A."/>
            <person name="Yan M."/>
            <person name="Wang P."/>
            <person name="Xu J."/>
            <person name="Bruns T."/>
            <person name="Baldrian P."/>
            <person name="Vilgalys R."/>
            <person name="Henrissat B."/>
            <person name="Grigoriev I.V."/>
            <person name="Hibbett D."/>
            <person name="Nagy L.G."/>
            <person name="Martin F.M."/>
        </authorList>
    </citation>
    <scope>NUCLEOTIDE SEQUENCE</scope>
    <source>
        <strain evidence="2">BED1</strain>
    </source>
</reference>
<dbReference type="Proteomes" id="UP001194468">
    <property type="component" value="Unassembled WGS sequence"/>
</dbReference>
<protein>
    <submittedName>
        <fullName evidence="2">Uncharacterized protein</fullName>
    </submittedName>
</protein>
<proteinExistence type="predicted"/>
<gene>
    <name evidence="2" type="ORF">L210DRAFT_989290</name>
</gene>
<feature type="compositionally biased region" description="Low complexity" evidence="1">
    <location>
        <begin position="1"/>
        <end position="10"/>
    </location>
</feature>
<evidence type="ECO:0000313" key="3">
    <source>
        <dbReference type="Proteomes" id="UP001194468"/>
    </source>
</evidence>
<comment type="caution">
    <text evidence="2">The sequence shown here is derived from an EMBL/GenBank/DDBJ whole genome shotgun (WGS) entry which is preliminary data.</text>
</comment>
<keyword evidence="3" id="KW-1185">Reference proteome</keyword>